<feature type="transmembrane region" description="Helical" evidence="1">
    <location>
        <begin position="187"/>
        <end position="205"/>
    </location>
</feature>
<name>A0A1F5NAC8_9BACT</name>
<organism evidence="2 3">
    <name type="scientific">Candidatus Doudnabacteria bacterium RIFCSPHIGHO2_01_52_17</name>
    <dbReference type="NCBI Taxonomy" id="1817820"/>
    <lineage>
        <taxon>Bacteria</taxon>
        <taxon>Candidatus Doudnaibacteriota</taxon>
    </lineage>
</organism>
<feature type="transmembrane region" description="Helical" evidence="1">
    <location>
        <begin position="75"/>
        <end position="97"/>
    </location>
</feature>
<accession>A0A1F5NAC8</accession>
<evidence type="ECO:0000313" key="3">
    <source>
        <dbReference type="Proteomes" id="UP000176547"/>
    </source>
</evidence>
<protein>
    <recommendedName>
        <fullName evidence="4">Small-conductance mechanosensitive ion channel</fullName>
    </recommendedName>
</protein>
<evidence type="ECO:0008006" key="4">
    <source>
        <dbReference type="Google" id="ProtNLM"/>
    </source>
</evidence>
<feature type="transmembrane region" description="Helical" evidence="1">
    <location>
        <begin position="18"/>
        <end position="38"/>
    </location>
</feature>
<feature type="transmembrane region" description="Helical" evidence="1">
    <location>
        <begin position="159"/>
        <end position="181"/>
    </location>
</feature>
<reference evidence="2 3" key="1">
    <citation type="journal article" date="2016" name="Nat. Commun.">
        <title>Thousands of microbial genomes shed light on interconnected biogeochemical processes in an aquifer system.</title>
        <authorList>
            <person name="Anantharaman K."/>
            <person name="Brown C.T."/>
            <person name="Hug L.A."/>
            <person name="Sharon I."/>
            <person name="Castelle C.J."/>
            <person name="Probst A.J."/>
            <person name="Thomas B.C."/>
            <person name="Singh A."/>
            <person name="Wilkins M.J."/>
            <person name="Karaoz U."/>
            <person name="Brodie E.L."/>
            <person name="Williams K.H."/>
            <person name="Hubbard S.S."/>
            <person name="Banfield J.F."/>
        </authorList>
    </citation>
    <scope>NUCLEOTIDE SEQUENCE [LARGE SCALE GENOMIC DNA]</scope>
</reference>
<dbReference type="EMBL" id="MFEG01000065">
    <property type="protein sequence ID" value="OGE74512.1"/>
    <property type="molecule type" value="Genomic_DNA"/>
</dbReference>
<dbReference type="Pfam" id="PF05552">
    <property type="entry name" value="MS_channel_1st_1"/>
    <property type="match status" value="1"/>
</dbReference>
<dbReference type="InterPro" id="IPR008910">
    <property type="entry name" value="MSC_TM_helix"/>
</dbReference>
<keyword evidence="1" id="KW-0812">Transmembrane</keyword>
<feature type="transmembrane region" description="Helical" evidence="1">
    <location>
        <begin position="117"/>
        <end position="138"/>
    </location>
</feature>
<evidence type="ECO:0000256" key="1">
    <source>
        <dbReference type="SAM" id="Phobius"/>
    </source>
</evidence>
<gene>
    <name evidence="2" type="ORF">A3K06_03850</name>
</gene>
<dbReference type="Proteomes" id="UP000176547">
    <property type="component" value="Unassembled WGS sequence"/>
</dbReference>
<comment type="caution">
    <text evidence="2">The sequence shown here is derived from an EMBL/GenBank/DDBJ whole genome shotgun (WGS) entry which is preliminary data.</text>
</comment>
<proteinExistence type="predicted"/>
<dbReference type="Gene3D" id="1.10.287.1260">
    <property type="match status" value="1"/>
</dbReference>
<dbReference type="AlphaFoldDB" id="A0A1F5NAC8"/>
<keyword evidence="1" id="KW-0472">Membrane</keyword>
<sequence length="225" mass="23787">MTTGEIIAQSVESLWEKIIGFVPALVVAIIVLVLGWVLGNGLGSLVQKILEAIKIDNLANSLGLDKLSARTGKKLSVAAFGNWLVKWFFIVATFVAAADILELSQVSSFLYTAVLPYFGSVIVAVAIMLIGIIAANFLQGLVRHSLNASGLQSAESLSLITKWAVLIFAFLATLSQLGVAAAFVQDLFRALVAMLAIAGGIAFGMGGREHAKKVLDAVEKDLMGK</sequence>
<evidence type="ECO:0000313" key="2">
    <source>
        <dbReference type="EMBL" id="OGE74512.1"/>
    </source>
</evidence>
<keyword evidence="1" id="KW-1133">Transmembrane helix</keyword>